<dbReference type="InterPro" id="IPR029058">
    <property type="entry name" value="AB_hydrolase_fold"/>
</dbReference>
<keyword evidence="2" id="KW-1185">Reference proteome</keyword>
<dbReference type="Gene3D" id="3.40.50.1820">
    <property type="entry name" value="alpha/beta hydrolase"/>
    <property type="match status" value="1"/>
</dbReference>
<evidence type="ECO:0000313" key="2">
    <source>
        <dbReference type="Proteomes" id="UP000236379"/>
    </source>
</evidence>
<dbReference type="OrthoDB" id="7814449at2"/>
<organism evidence="1 2">
    <name type="scientific">Deinococcus koreensis</name>
    <dbReference type="NCBI Taxonomy" id="2054903"/>
    <lineage>
        <taxon>Bacteria</taxon>
        <taxon>Thermotogati</taxon>
        <taxon>Deinococcota</taxon>
        <taxon>Deinococci</taxon>
        <taxon>Deinococcales</taxon>
        <taxon>Deinococcaceae</taxon>
        <taxon>Deinococcus</taxon>
    </lineage>
</organism>
<proteinExistence type="predicted"/>
<name>A0A2K3V2Y1_9DEIO</name>
<gene>
    <name evidence="1" type="ORF">CVO96_15180</name>
</gene>
<dbReference type="EMBL" id="PPPD01000001">
    <property type="protein sequence ID" value="PNY83115.1"/>
    <property type="molecule type" value="Genomic_DNA"/>
</dbReference>
<dbReference type="SUPFAM" id="SSF53474">
    <property type="entry name" value="alpha/beta-Hydrolases"/>
    <property type="match status" value="1"/>
</dbReference>
<dbReference type="GO" id="GO:0016787">
    <property type="term" value="F:hydrolase activity"/>
    <property type="evidence" value="ECO:0007669"/>
    <property type="project" value="UniProtKB-KW"/>
</dbReference>
<accession>A0A2K3V2Y1</accession>
<keyword evidence="1" id="KW-0378">Hydrolase</keyword>
<comment type="caution">
    <text evidence="1">The sequence shown here is derived from an EMBL/GenBank/DDBJ whole genome shotgun (WGS) entry which is preliminary data.</text>
</comment>
<dbReference type="AlphaFoldDB" id="A0A2K3V2Y1"/>
<evidence type="ECO:0000313" key="1">
    <source>
        <dbReference type="EMBL" id="PNY83115.1"/>
    </source>
</evidence>
<sequence>MPAGCAVRLCPLVVVSHPRGQTAERMRDSVQMNGLIAPLLAANFAVLLGGDGGPTGWGSPAALTEVALAHASAVRTFPWNGRTYALGISMGGLLALRSSLPGAPYAVSGVALIDAWVDLSAAWGSALSRRSEIEAAYGVLGAPGNEFDPLYLTLLGPRLPLFIASSPDDSTVSATRNSARLSPHADPALSEVIPLRGEHLGANRFTPGMAARLVAFLKRLEGPTAQR</sequence>
<reference evidence="1 2" key="1">
    <citation type="submission" date="2018-01" db="EMBL/GenBank/DDBJ databases">
        <title>Deinococcus koreensis sp. nov., a radiation-resistant bacterium isolated from river water.</title>
        <authorList>
            <person name="Choi A."/>
        </authorList>
    </citation>
    <scope>NUCLEOTIDE SEQUENCE [LARGE SCALE GENOMIC DNA]</scope>
    <source>
        <strain evidence="1 2">SJW1-2</strain>
    </source>
</reference>
<protein>
    <submittedName>
        <fullName evidence="1">Alpha/beta hydrolase</fullName>
    </submittedName>
</protein>
<dbReference type="Proteomes" id="UP000236379">
    <property type="component" value="Unassembled WGS sequence"/>
</dbReference>